<gene>
    <name evidence="1" type="ORF">SI7747_02001816</name>
</gene>
<evidence type="ECO:0000313" key="1">
    <source>
        <dbReference type="EMBL" id="CAA2615559.1"/>
    </source>
</evidence>
<sequence>MEINPIFTSILLPRSHSLNYPDKF</sequence>
<dbReference type="EMBL" id="LR743589">
    <property type="protein sequence ID" value="CAA2615559.1"/>
    <property type="molecule type" value="Genomic_DNA"/>
</dbReference>
<keyword evidence="2" id="KW-1185">Reference proteome</keyword>
<name>A0A7I8IBY8_SPIIN</name>
<proteinExistence type="predicted"/>
<dbReference type="EMBL" id="CACRZD030000002">
    <property type="protein sequence ID" value="CAA6655276.1"/>
    <property type="molecule type" value="Genomic_DNA"/>
</dbReference>
<dbReference type="Proteomes" id="UP001189122">
    <property type="component" value="Unassembled WGS sequence"/>
</dbReference>
<evidence type="ECO:0000313" key="2">
    <source>
        <dbReference type="Proteomes" id="UP001189122"/>
    </source>
</evidence>
<organism evidence="1">
    <name type="scientific">Spirodela intermedia</name>
    <name type="common">Intermediate duckweed</name>
    <dbReference type="NCBI Taxonomy" id="51605"/>
    <lineage>
        <taxon>Eukaryota</taxon>
        <taxon>Viridiplantae</taxon>
        <taxon>Streptophyta</taxon>
        <taxon>Embryophyta</taxon>
        <taxon>Tracheophyta</taxon>
        <taxon>Spermatophyta</taxon>
        <taxon>Magnoliopsida</taxon>
        <taxon>Liliopsida</taxon>
        <taxon>Araceae</taxon>
        <taxon>Lemnoideae</taxon>
        <taxon>Spirodela</taxon>
    </lineage>
</organism>
<protein>
    <submittedName>
        <fullName evidence="1">Uncharacterized protein</fullName>
    </submittedName>
</protein>
<reference evidence="1 2" key="1">
    <citation type="submission" date="2019-12" db="EMBL/GenBank/DDBJ databases">
        <authorList>
            <person name="Scholz U."/>
            <person name="Mascher M."/>
            <person name="Fiebig A."/>
        </authorList>
    </citation>
    <scope>NUCLEOTIDE SEQUENCE</scope>
</reference>
<accession>A0A7I8IBY8</accession>
<dbReference type="AlphaFoldDB" id="A0A7I8IBY8"/>